<proteinExistence type="predicted"/>
<feature type="transmembrane region" description="Helical" evidence="1">
    <location>
        <begin position="135"/>
        <end position="156"/>
    </location>
</feature>
<dbReference type="EMBL" id="VHSH01000003">
    <property type="protein sequence ID" value="TQV80815.1"/>
    <property type="molecule type" value="Genomic_DNA"/>
</dbReference>
<dbReference type="AlphaFoldDB" id="A0A545TUB9"/>
<organism evidence="2 3">
    <name type="scientific">Denitrobaculum tricleocarpae</name>
    <dbReference type="NCBI Taxonomy" id="2591009"/>
    <lineage>
        <taxon>Bacteria</taxon>
        <taxon>Pseudomonadati</taxon>
        <taxon>Pseudomonadota</taxon>
        <taxon>Alphaproteobacteria</taxon>
        <taxon>Rhodospirillales</taxon>
        <taxon>Rhodospirillaceae</taxon>
        <taxon>Denitrobaculum</taxon>
    </lineage>
</organism>
<evidence type="ECO:0000313" key="3">
    <source>
        <dbReference type="Proteomes" id="UP000315252"/>
    </source>
</evidence>
<keyword evidence="3" id="KW-1185">Reference proteome</keyword>
<evidence type="ECO:0000313" key="2">
    <source>
        <dbReference type="EMBL" id="TQV80815.1"/>
    </source>
</evidence>
<feature type="transmembrane region" description="Helical" evidence="1">
    <location>
        <begin position="19"/>
        <end position="36"/>
    </location>
</feature>
<keyword evidence="1" id="KW-1133">Transmembrane helix</keyword>
<evidence type="ECO:0008006" key="4">
    <source>
        <dbReference type="Google" id="ProtNLM"/>
    </source>
</evidence>
<protein>
    <recommendedName>
        <fullName evidence="4">DUF3592 domain-containing protein</fullName>
    </recommendedName>
</protein>
<name>A0A545TUB9_9PROT</name>
<dbReference type="Proteomes" id="UP000315252">
    <property type="component" value="Unassembled WGS sequence"/>
</dbReference>
<keyword evidence="1" id="KW-0812">Transmembrane</keyword>
<comment type="caution">
    <text evidence="2">The sequence shown here is derived from an EMBL/GenBank/DDBJ whole genome shotgun (WGS) entry which is preliminary data.</text>
</comment>
<accession>A0A545TUB9</accession>
<keyword evidence="1" id="KW-0472">Membrane</keyword>
<reference evidence="2 3" key="1">
    <citation type="submission" date="2019-06" db="EMBL/GenBank/DDBJ databases">
        <title>Whole genome sequence for Rhodospirillaceae sp. R148.</title>
        <authorList>
            <person name="Wang G."/>
        </authorList>
    </citation>
    <scope>NUCLEOTIDE SEQUENCE [LARGE SCALE GENOMIC DNA]</scope>
    <source>
        <strain evidence="2 3">R148</strain>
    </source>
</reference>
<sequence length="164" mass="18587">MDDDWAYDGKPLFYLDRKVVAVIAFLFTCLSGYWYLHFTGLSEAFAQEAVSTRGKVLSVDKRACAFTDYCIENQAIIYTATLVFKDRFGRQWQSEAEFRSLAYEAGQKLDVHYLASDPSTVIAGDLEFETGIWTIFRIKLAIVTLICAFLTIGYCLPKGTLIKD</sequence>
<evidence type="ECO:0000256" key="1">
    <source>
        <dbReference type="SAM" id="Phobius"/>
    </source>
</evidence>
<gene>
    <name evidence="2" type="ORF">FKG95_11745</name>
</gene>
<dbReference type="RefSeq" id="WP_142896529.1">
    <property type="nucleotide sequence ID" value="NZ_ML660054.1"/>
</dbReference>